<dbReference type="PIRSF" id="PIRSF001500">
    <property type="entry name" value="Chor_mut_pdt_Ppr"/>
    <property type="match status" value="1"/>
</dbReference>
<dbReference type="PROSITE" id="PS51171">
    <property type="entry name" value="PREPHENATE_DEHYDR_3"/>
    <property type="match status" value="1"/>
</dbReference>
<dbReference type="InterPro" id="IPR002701">
    <property type="entry name" value="CM_II_prokaryot"/>
</dbReference>
<dbReference type="InterPro" id="IPR010957">
    <property type="entry name" value="G/b/e-P-prot_chorismate_mutase"/>
</dbReference>
<dbReference type="PROSITE" id="PS00857">
    <property type="entry name" value="PREPHENATE_DEHYDR_1"/>
    <property type="match status" value="1"/>
</dbReference>
<evidence type="ECO:0000256" key="5">
    <source>
        <dbReference type="ARBA" id="ARBA00004817"/>
    </source>
</evidence>
<dbReference type="InterPro" id="IPR036263">
    <property type="entry name" value="Chorismate_II_sf"/>
</dbReference>
<dbReference type="PANTHER" id="PTHR21022">
    <property type="entry name" value="PREPHENATE DEHYDRATASE P PROTEIN"/>
    <property type="match status" value="1"/>
</dbReference>
<dbReference type="FunFam" id="1.20.59.10:FF:000004">
    <property type="entry name" value="Prephenate dehydratase"/>
    <property type="match status" value="1"/>
</dbReference>
<evidence type="ECO:0000256" key="6">
    <source>
        <dbReference type="ARBA" id="ARBA00012404"/>
    </source>
</evidence>
<dbReference type="UniPathway" id="UPA00120">
    <property type="reaction ID" value="UER00203"/>
</dbReference>
<evidence type="ECO:0000256" key="15">
    <source>
        <dbReference type="ARBA" id="ARBA00023268"/>
    </source>
</evidence>
<keyword evidence="13" id="KW-0413">Isomerase</keyword>
<evidence type="ECO:0000256" key="2">
    <source>
        <dbReference type="ARBA" id="ARBA00002364"/>
    </source>
</evidence>
<dbReference type="GO" id="GO:0046417">
    <property type="term" value="P:chorismate metabolic process"/>
    <property type="evidence" value="ECO:0007669"/>
    <property type="project" value="InterPro"/>
</dbReference>
<dbReference type="InterPro" id="IPR002912">
    <property type="entry name" value="ACT_dom"/>
</dbReference>
<dbReference type="GO" id="GO:0009094">
    <property type="term" value="P:L-phenylalanine biosynthetic process"/>
    <property type="evidence" value="ECO:0007669"/>
    <property type="project" value="UniProtKB-UniPathway"/>
</dbReference>
<evidence type="ECO:0000256" key="13">
    <source>
        <dbReference type="ARBA" id="ARBA00023235"/>
    </source>
</evidence>
<keyword evidence="25" id="KW-1185">Reference proteome</keyword>
<dbReference type="GO" id="GO:0004664">
    <property type="term" value="F:prephenate dehydratase activity"/>
    <property type="evidence" value="ECO:0007669"/>
    <property type="project" value="UniProtKB-EC"/>
</dbReference>
<dbReference type="PROSITE" id="PS51671">
    <property type="entry name" value="ACT"/>
    <property type="match status" value="1"/>
</dbReference>
<dbReference type="InterPro" id="IPR008242">
    <property type="entry name" value="Chor_mutase/pphenate_deHydtase"/>
</dbReference>
<dbReference type="EMBL" id="MCRI01000035">
    <property type="protein sequence ID" value="ODN65884.1"/>
    <property type="molecule type" value="Genomic_DNA"/>
</dbReference>
<keyword evidence="15" id="KW-0511">Multifunctional enzyme</keyword>
<comment type="pathway">
    <text evidence="4">Amino-acid biosynthesis; L-phenylalanine biosynthesis; phenylpyruvate from prephenate: step 1/1.</text>
</comment>
<dbReference type="CDD" id="cd13630">
    <property type="entry name" value="PBP2_PDT_1"/>
    <property type="match status" value="1"/>
</dbReference>
<sequence>MSEKQALQAVREQIDKVDKQLQSLLNERTALAHQVAEIKQQSGEQADFYRPEREAMILRQVMERNTGPLSDKEMARLFREIMSACLAAEKPLRIAYLGPEGSFTQAAALKHFGGSAELHPVSTIANVFSAVETEYACYGVVPVENSTEGMVNHTLDRFVSSPLKINGEVTLPIHHYLLSNASQLSDVKKVYAHPQALAQCRQWLGDQLAQAELFPLDSNSEAAKRVAEMGEDSAAIAASTAAEIYGLKVLASNIEDEAGNTTRFLVIGNQNVGPSGVDKTALLVSTKNKPGALQNLLKPLADKGISMSRIESRPSRKGIWEYVFFIDIDGHCQDPIVASALKELESESSVFRVLGSYPKAVL</sequence>
<evidence type="ECO:0000256" key="10">
    <source>
        <dbReference type="ARBA" id="ARBA00022605"/>
    </source>
</evidence>
<dbReference type="FunFam" id="3.40.190.10:FF:000034">
    <property type="entry name" value="Chorismate mutase/prephenate dehydratase"/>
    <property type="match status" value="1"/>
</dbReference>
<dbReference type="Proteomes" id="UP000094379">
    <property type="component" value="Unassembled WGS sequence"/>
</dbReference>
<evidence type="ECO:0000256" key="17">
    <source>
        <dbReference type="ARBA" id="ARBA00031520"/>
    </source>
</evidence>
<dbReference type="AlphaFoldDB" id="A0A1E3GPC1"/>
<evidence type="ECO:0000256" key="3">
    <source>
        <dbReference type="ARBA" id="ARBA00004496"/>
    </source>
</evidence>
<comment type="function">
    <text evidence="2">Catalyzes the Claisen rearrangement of chorismate to prephenate and the decarboxylation/dehydration of prephenate to phenylpyruvate.</text>
</comment>
<feature type="site" description="Essential for prephenate dehydratase activity" evidence="19">
    <location>
        <position position="262"/>
    </location>
</feature>
<name>A0A1E3GPC1_9GAMM</name>
<evidence type="ECO:0000256" key="4">
    <source>
        <dbReference type="ARBA" id="ARBA00004741"/>
    </source>
</evidence>
<dbReference type="InterPro" id="IPR001086">
    <property type="entry name" value="Preph_deHydtase"/>
</dbReference>
<dbReference type="STRING" id="291169.A9E74_02363"/>
<keyword evidence="14" id="KW-0456">Lyase</keyword>
<evidence type="ECO:0000256" key="14">
    <source>
        <dbReference type="ARBA" id="ARBA00023239"/>
    </source>
</evidence>
<evidence type="ECO:0000256" key="7">
    <source>
        <dbReference type="ARBA" id="ARBA00013147"/>
    </source>
</evidence>
<dbReference type="PROSITE" id="PS51168">
    <property type="entry name" value="CHORISMATE_MUT_2"/>
    <property type="match status" value="1"/>
</dbReference>
<dbReference type="Pfam" id="PF00800">
    <property type="entry name" value="PDT"/>
    <property type="match status" value="1"/>
</dbReference>
<gene>
    <name evidence="24" type="primary">pheA</name>
    <name evidence="24" type="ORF">A9E74_02363</name>
</gene>
<dbReference type="Gene3D" id="3.30.70.260">
    <property type="match status" value="1"/>
</dbReference>
<evidence type="ECO:0000256" key="1">
    <source>
        <dbReference type="ARBA" id="ARBA00000824"/>
    </source>
</evidence>
<evidence type="ECO:0000256" key="8">
    <source>
        <dbReference type="ARBA" id="ARBA00014401"/>
    </source>
</evidence>
<keyword evidence="9" id="KW-0963">Cytoplasm</keyword>
<evidence type="ECO:0000313" key="25">
    <source>
        <dbReference type="Proteomes" id="UP000094379"/>
    </source>
</evidence>
<accession>A0A1E3GPC1</accession>
<evidence type="ECO:0000256" key="12">
    <source>
        <dbReference type="ARBA" id="ARBA00023222"/>
    </source>
</evidence>
<feature type="domain" description="Prephenate dehydratase" evidence="22">
    <location>
        <begin position="93"/>
        <end position="269"/>
    </location>
</feature>
<comment type="subcellular location">
    <subcellularLocation>
        <location evidence="3">Cytoplasm</location>
    </subcellularLocation>
</comment>
<feature type="domain" description="ACT" evidence="23">
    <location>
        <begin position="281"/>
        <end position="358"/>
    </location>
</feature>
<comment type="pathway">
    <text evidence="5">Metabolic intermediate biosynthesis; prephenate biosynthesis; prephenate from chorismate: step 1/1.</text>
</comment>
<dbReference type="Gene3D" id="3.40.190.10">
    <property type="entry name" value="Periplasmic binding protein-like II"/>
    <property type="match status" value="2"/>
</dbReference>
<dbReference type="SUPFAM" id="SSF55021">
    <property type="entry name" value="ACT-like"/>
    <property type="match status" value="1"/>
</dbReference>
<dbReference type="SUPFAM" id="SSF48600">
    <property type="entry name" value="Chorismate mutase II"/>
    <property type="match status" value="1"/>
</dbReference>
<dbReference type="PANTHER" id="PTHR21022:SF19">
    <property type="entry name" value="PREPHENATE DEHYDRATASE-RELATED"/>
    <property type="match status" value="1"/>
</dbReference>
<dbReference type="EC" id="5.4.99.5" evidence="6"/>
<keyword evidence="10" id="KW-0028">Amino-acid biosynthesis</keyword>
<dbReference type="PROSITE" id="PS00858">
    <property type="entry name" value="PREPHENATE_DEHYDR_2"/>
    <property type="match status" value="1"/>
</dbReference>
<evidence type="ECO:0000259" key="23">
    <source>
        <dbReference type="PROSITE" id="PS51671"/>
    </source>
</evidence>
<dbReference type="GO" id="GO:0005737">
    <property type="term" value="C:cytoplasm"/>
    <property type="evidence" value="ECO:0007669"/>
    <property type="project" value="UniProtKB-SubCell"/>
</dbReference>
<dbReference type="NCBIfam" id="NF008865">
    <property type="entry name" value="PRK11898.1"/>
    <property type="match status" value="1"/>
</dbReference>
<keyword evidence="11" id="KW-0057">Aromatic amino acid biosynthesis</keyword>
<dbReference type="FunFam" id="3.30.70.260:FF:000012">
    <property type="entry name" value="Prephenate dehydratase"/>
    <property type="match status" value="1"/>
</dbReference>
<dbReference type="Pfam" id="PF01817">
    <property type="entry name" value="CM_2"/>
    <property type="match status" value="1"/>
</dbReference>
<dbReference type="RefSeq" id="WP_069296756.1">
    <property type="nucleotide sequence ID" value="NZ_MCRI01000035.1"/>
</dbReference>
<dbReference type="EC" id="4.2.1.51" evidence="7"/>
<reference evidence="24 25" key="1">
    <citation type="submission" date="2016-07" db="EMBL/GenBank/DDBJ databases">
        <title>Draft Genome Sequence of Methylophaga muralis Bur 1.</title>
        <authorList>
            <person name="Vasilenko O.V."/>
            <person name="Doronina N.V."/>
            <person name="Shmareva M.N."/>
            <person name="Tarlachkov S.V."/>
            <person name="Mustakhimov I."/>
            <person name="Trotsenko Y.A."/>
        </authorList>
    </citation>
    <scope>NUCLEOTIDE SEQUENCE [LARGE SCALE GENOMIC DNA]</scope>
    <source>
        <strain evidence="24 25">Bur 1</strain>
    </source>
</reference>
<dbReference type="NCBIfam" id="TIGR01807">
    <property type="entry name" value="CM_P2"/>
    <property type="match status" value="1"/>
</dbReference>
<proteinExistence type="predicted"/>
<comment type="catalytic activity">
    <reaction evidence="1">
        <text>chorismate = prephenate</text>
        <dbReference type="Rhea" id="RHEA:13897"/>
        <dbReference type="ChEBI" id="CHEBI:29748"/>
        <dbReference type="ChEBI" id="CHEBI:29934"/>
        <dbReference type="EC" id="5.4.99.5"/>
    </reaction>
</comment>
<dbReference type="FunFam" id="3.40.190.10:FF:000029">
    <property type="entry name" value="Chorismate mutase/Prephenate dehydratase"/>
    <property type="match status" value="1"/>
</dbReference>
<evidence type="ECO:0000256" key="19">
    <source>
        <dbReference type="PIRSR" id="PIRSR001500-2"/>
    </source>
</evidence>
<dbReference type="SUPFAM" id="SSF53850">
    <property type="entry name" value="Periplasmic binding protein-like II"/>
    <property type="match status" value="1"/>
</dbReference>
<keyword evidence="20" id="KW-0175">Coiled coil</keyword>
<dbReference type="PATRIC" id="fig|291169.3.peg.2381"/>
<dbReference type="CDD" id="cd04905">
    <property type="entry name" value="ACT_CM-PDT"/>
    <property type="match status" value="1"/>
</dbReference>
<dbReference type="Gene3D" id="1.20.59.10">
    <property type="entry name" value="Chorismate mutase"/>
    <property type="match status" value="1"/>
</dbReference>
<evidence type="ECO:0000256" key="11">
    <source>
        <dbReference type="ARBA" id="ARBA00023141"/>
    </source>
</evidence>
<comment type="caution">
    <text evidence="24">The sequence shown here is derived from an EMBL/GenBank/DDBJ whole genome shotgun (WGS) entry which is preliminary data.</text>
</comment>
<dbReference type="UniPathway" id="UPA00121">
    <property type="reaction ID" value="UER00345"/>
</dbReference>
<evidence type="ECO:0000313" key="24">
    <source>
        <dbReference type="EMBL" id="ODN65884.1"/>
    </source>
</evidence>
<dbReference type="InterPro" id="IPR036979">
    <property type="entry name" value="CM_dom_sf"/>
</dbReference>
<dbReference type="InterPro" id="IPR045865">
    <property type="entry name" value="ACT-like_dom_sf"/>
</dbReference>
<feature type="coiled-coil region" evidence="20">
    <location>
        <begin position="7"/>
        <end position="41"/>
    </location>
</feature>
<organism evidence="24 25">
    <name type="scientific">Methylophaga muralis</name>
    <dbReference type="NCBI Taxonomy" id="291169"/>
    <lineage>
        <taxon>Bacteria</taxon>
        <taxon>Pseudomonadati</taxon>
        <taxon>Pseudomonadota</taxon>
        <taxon>Gammaproteobacteria</taxon>
        <taxon>Thiotrichales</taxon>
        <taxon>Piscirickettsiaceae</taxon>
        <taxon>Methylophaga</taxon>
    </lineage>
</organism>
<feature type="domain" description="Chorismate mutase" evidence="21">
    <location>
        <begin position="1"/>
        <end position="93"/>
    </location>
</feature>
<evidence type="ECO:0000259" key="22">
    <source>
        <dbReference type="PROSITE" id="PS51171"/>
    </source>
</evidence>
<dbReference type="GO" id="GO:0004106">
    <property type="term" value="F:chorismate mutase activity"/>
    <property type="evidence" value="ECO:0007669"/>
    <property type="project" value="UniProtKB-EC"/>
</dbReference>
<evidence type="ECO:0000259" key="21">
    <source>
        <dbReference type="PROSITE" id="PS51168"/>
    </source>
</evidence>
<evidence type="ECO:0000256" key="9">
    <source>
        <dbReference type="ARBA" id="ARBA00022490"/>
    </source>
</evidence>
<dbReference type="Pfam" id="PF01842">
    <property type="entry name" value="ACT"/>
    <property type="match status" value="1"/>
</dbReference>
<dbReference type="SMART" id="SM00830">
    <property type="entry name" value="CM_2"/>
    <property type="match status" value="1"/>
</dbReference>
<evidence type="ECO:0000256" key="16">
    <source>
        <dbReference type="ARBA" id="ARBA00031175"/>
    </source>
</evidence>
<evidence type="ECO:0000256" key="18">
    <source>
        <dbReference type="ARBA" id="ARBA00047848"/>
    </source>
</evidence>
<protein>
    <recommendedName>
        <fullName evidence="8">Bifunctional chorismate mutase/prephenate dehydratase</fullName>
        <ecNumber evidence="7">4.2.1.51</ecNumber>
        <ecNumber evidence="6">5.4.99.5</ecNumber>
    </recommendedName>
    <alternativeName>
        <fullName evidence="17">Chorismate mutase-prephenate dehydratase</fullName>
    </alternativeName>
    <alternativeName>
        <fullName evidence="16">p-protein</fullName>
    </alternativeName>
</protein>
<keyword evidence="12" id="KW-0584">Phenylalanine biosynthesis</keyword>
<comment type="catalytic activity">
    <reaction evidence="18">
        <text>prephenate + H(+) = 3-phenylpyruvate + CO2 + H2O</text>
        <dbReference type="Rhea" id="RHEA:21648"/>
        <dbReference type="ChEBI" id="CHEBI:15377"/>
        <dbReference type="ChEBI" id="CHEBI:15378"/>
        <dbReference type="ChEBI" id="CHEBI:16526"/>
        <dbReference type="ChEBI" id="CHEBI:18005"/>
        <dbReference type="ChEBI" id="CHEBI:29934"/>
        <dbReference type="EC" id="4.2.1.51"/>
    </reaction>
</comment>
<dbReference type="InterPro" id="IPR018528">
    <property type="entry name" value="Preph_deHydtase_CS"/>
</dbReference>
<evidence type="ECO:0000256" key="20">
    <source>
        <dbReference type="SAM" id="Coils"/>
    </source>
</evidence>